<dbReference type="PANTHER" id="PTHR42784">
    <property type="entry name" value="PYRANOSE 2-OXIDASE"/>
    <property type="match status" value="1"/>
</dbReference>
<dbReference type="RefSeq" id="WP_132141671.1">
    <property type="nucleotide sequence ID" value="NZ_SMCS01000001.1"/>
</dbReference>
<sequence>MIVDYLEEAGPTVFDVDLCVIGAGAAGIAIARSFIGSGITVCVVESGGLAGEERTQELYAGTSIGSQAFDPASSRMRVFGGSCNLWGGGCIPLGQQDMHARDWVPHSGWPLSYAELEPFYVRARDYCRIDPHEFADGSFLAPLAHQPIAFDADKLVNQVFARSPILFGNAYREELERATNITVLLHANLLELKSDEGAASINEAAIGTLDGRRGTVRARHYVLASGGIENARLLLLSDSVAKNGLGNDHDLVGRFFMDHPSGSLGTVHTDTPERLTQPYDRNLGKGPAPSFPEIGLSVQAQHTHRLLSGRVHPFAVESAVPKGLRALRELRAMLRSRKLDENAVLEARLCAAMKNGPSPGDDTVVPVDGLAKLTLRLGLGMGDIAQAFVHKLTGKPTVRSNHVELVGYFEQAPNPDSRITLGDEVDALGLRKVRIDWRLTPLDRHTYRTSATLFGDELASACGGRFELAPWLADDDAPPRVHGTAHHIGTTRMSTDPTKGVVDSNCRVHGVANLHVAGSSVFPTGGWAFPTFTIVALSLRLAEHLRELLVVV</sequence>
<comment type="caution">
    <text evidence="7">The sequence shown here is derived from an EMBL/GenBank/DDBJ whole genome shotgun (WGS) entry which is preliminary data.</text>
</comment>
<protein>
    <submittedName>
        <fullName evidence="7">Choline dehydrogenase-like flavoprotein</fullName>
    </submittedName>
</protein>
<dbReference type="Proteomes" id="UP000295645">
    <property type="component" value="Unassembled WGS sequence"/>
</dbReference>
<comment type="similarity">
    <text evidence="2">Belongs to the GMC oxidoreductase family.</text>
</comment>
<evidence type="ECO:0000313" key="8">
    <source>
        <dbReference type="Proteomes" id="UP000295645"/>
    </source>
</evidence>
<name>A0A4R3YWU3_9GAMM</name>
<dbReference type="InterPro" id="IPR036188">
    <property type="entry name" value="FAD/NAD-bd_sf"/>
</dbReference>
<dbReference type="InterPro" id="IPR007867">
    <property type="entry name" value="GMC_OxRtase_C"/>
</dbReference>
<organism evidence="7 8">
    <name type="scientific">Luteibacter rhizovicinus</name>
    <dbReference type="NCBI Taxonomy" id="242606"/>
    <lineage>
        <taxon>Bacteria</taxon>
        <taxon>Pseudomonadati</taxon>
        <taxon>Pseudomonadota</taxon>
        <taxon>Gammaproteobacteria</taxon>
        <taxon>Lysobacterales</taxon>
        <taxon>Rhodanobacteraceae</taxon>
        <taxon>Luteibacter</taxon>
    </lineage>
</organism>
<keyword evidence="4" id="KW-0274">FAD</keyword>
<keyword evidence="5" id="KW-0560">Oxidoreductase</keyword>
<gene>
    <name evidence="7" type="ORF">EC912_101644</name>
</gene>
<reference evidence="7 8" key="1">
    <citation type="submission" date="2019-03" db="EMBL/GenBank/DDBJ databases">
        <title>Above-ground endophytic microbial communities from plants in different locations in the United States.</title>
        <authorList>
            <person name="Frank C."/>
        </authorList>
    </citation>
    <scope>NUCLEOTIDE SEQUENCE [LARGE SCALE GENOMIC DNA]</scope>
    <source>
        <strain evidence="7 8">LP_13_YM</strain>
    </source>
</reference>
<feature type="domain" description="Glucose-methanol-choline oxidoreductase C-terminal" evidence="6">
    <location>
        <begin position="413"/>
        <end position="537"/>
    </location>
</feature>
<evidence type="ECO:0000256" key="5">
    <source>
        <dbReference type="ARBA" id="ARBA00023002"/>
    </source>
</evidence>
<proteinExistence type="inferred from homology"/>
<dbReference type="EMBL" id="SMCS01000001">
    <property type="protein sequence ID" value="TCV97627.1"/>
    <property type="molecule type" value="Genomic_DNA"/>
</dbReference>
<dbReference type="AlphaFoldDB" id="A0A4R3YWU3"/>
<dbReference type="OrthoDB" id="9787779at2"/>
<keyword evidence="3" id="KW-0285">Flavoprotein</keyword>
<evidence type="ECO:0000256" key="2">
    <source>
        <dbReference type="ARBA" id="ARBA00010790"/>
    </source>
</evidence>
<evidence type="ECO:0000256" key="1">
    <source>
        <dbReference type="ARBA" id="ARBA00001974"/>
    </source>
</evidence>
<keyword evidence="8" id="KW-1185">Reference proteome</keyword>
<dbReference type="SUPFAM" id="SSF51905">
    <property type="entry name" value="FAD/NAD(P)-binding domain"/>
    <property type="match status" value="1"/>
</dbReference>
<dbReference type="PANTHER" id="PTHR42784:SF1">
    <property type="entry name" value="PYRANOSE 2-OXIDASE"/>
    <property type="match status" value="1"/>
</dbReference>
<evidence type="ECO:0000259" key="6">
    <source>
        <dbReference type="Pfam" id="PF05199"/>
    </source>
</evidence>
<dbReference type="Gene3D" id="3.50.50.60">
    <property type="entry name" value="FAD/NAD(P)-binding domain"/>
    <property type="match status" value="2"/>
</dbReference>
<dbReference type="GO" id="GO:0016614">
    <property type="term" value="F:oxidoreductase activity, acting on CH-OH group of donors"/>
    <property type="evidence" value="ECO:0007669"/>
    <property type="project" value="InterPro"/>
</dbReference>
<dbReference type="Pfam" id="PF05199">
    <property type="entry name" value="GMC_oxred_C"/>
    <property type="match status" value="1"/>
</dbReference>
<dbReference type="InterPro" id="IPR051473">
    <property type="entry name" value="P2Ox-like"/>
</dbReference>
<evidence type="ECO:0000256" key="3">
    <source>
        <dbReference type="ARBA" id="ARBA00022630"/>
    </source>
</evidence>
<evidence type="ECO:0000313" key="7">
    <source>
        <dbReference type="EMBL" id="TCV97627.1"/>
    </source>
</evidence>
<accession>A0A4R3YWU3</accession>
<evidence type="ECO:0000256" key="4">
    <source>
        <dbReference type="ARBA" id="ARBA00022827"/>
    </source>
</evidence>
<comment type="cofactor">
    <cofactor evidence="1">
        <name>FAD</name>
        <dbReference type="ChEBI" id="CHEBI:57692"/>
    </cofactor>
</comment>